<name>A0A8J5S9X0_ZIZPA</name>
<accession>A0A8J5S9X0</accession>
<evidence type="ECO:0000313" key="1">
    <source>
        <dbReference type="EMBL" id="KAG8061343.1"/>
    </source>
</evidence>
<dbReference type="EMBL" id="JAAALK010000286">
    <property type="protein sequence ID" value="KAG8061343.1"/>
    <property type="molecule type" value="Genomic_DNA"/>
</dbReference>
<dbReference type="OrthoDB" id="661559at2759"/>
<reference evidence="1" key="1">
    <citation type="journal article" date="2021" name="bioRxiv">
        <title>Whole Genome Assembly and Annotation of Northern Wild Rice, Zizania palustris L., Supports a Whole Genome Duplication in the Zizania Genus.</title>
        <authorList>
            <person name="Haas M."/>
            <person name="Kono T."/>
            <person name="Macchietto M."/>
            <person name="Millas R."/>
            <person name="McGilp L."/>
            <person name="Shao M."/>
            <person name="Duquette J."/>
            <person name="Hirsch C.N."/>
            <person name="Kimball J."/>
        </authorList>
    </citation>
    <scope>NUCLEOTIDE SEQUENCE</scope>
    <source>
        <tissue evidence="1">Fresh leaf tissue</tissue>
    </source>
</reference>
<proteinExistence type="predicted"/>
<organism evidence="1 2">
    <name type="scientific">Zizania palustris</name>
    <name type="common">Northern wild rice</name>
    <dbReference type="NCBI Taxonomy" id="103762"/>
    <lineage>
        <taxon>Eukaryota</taxon>
        <taxon>Viridiplantae</taxon>
        <taxon>Streptophyta</taxon>
        <taxon>Embryophyta</taxon>
        <taxon>Tracheophyta</taxon>
        <taxon>Spermatophyta</taxon>
        <taxon>Magnoliopsida</taxon>
        <taxon>Liliopsida</taxon>
        <taxon>Poales</taxon>
        <taxon>Poaceae</taxon>
        <taxon>BOP clade</taxon>
        <taxon>Oryzoideae</taxon>
        <taxon>Oryzeae</taxon>
        <taxon>Zizaniinae</taxon>
        <taxon>Zizania</taxon>
    </lineage>
</organism>
<dbReference type="Proteomes" id="UP000729402">
    <property type="component" value="Unassembled WGS sequence"/>
</dbReference>
<evidence type="ECO:0000313" key="2">
    <source>
        <dbReference type="Proteomes" id="UP000729402"/>
    </source>
</evidence>
<sequence length="120" mass="13617">MSHSQGCLYFLTRGAYNIPAADQTVEKRFVLGKHNVAGEGWLHSSFHPPHEAIANRSQQGFLMGWLHSLFSPVRKLWVRVHSAHKNRECISCTRMSSLARMMMCMSYGPSWSTPTVIVQL</sequence>
<protein>
    <submittedName>
        <fullName evidence="1">Uncharacterized protein</fullName>
    </submittedName>
</protein>
<dbReference type="AlphaFoldDB" id="A0A8J5S9X0"/>
<reference evidence="1" key="2">
    <citation type="submission" date="2021-02" db="EMBL/GenBank/DDBJ databases">
        <authorList>
            <person name="Kimball J.A."/>
            <person name="Haas M.W."/>
            <person name="Macchietto M."/>
            <person name="Kono T."/>
            <person name="Duquette J."/>
            <person name="Shao M."/>
        </authorList>
    </citation>
    <scope>NUCLEOTIDE SEQUENCE</scope>
    <source>
        <tissue evidence="1">Fresh leaf tissue</tissue>
    </source>
</reference>
<keyword evidence="2" id="KW-1185">Reference proteome</keyword>
<comment type="caution">
    <text evidence="1">The sequence shown here is derived from an EMBL/GenBank/DDBJ whole genome shotgun (WGS) entry which is preliminary data.</text>
</comment>
<gene>
    <name evidence="1" type="ORF">GUJ93_ZPchr0003g18549</name>
</gene>